<protein>
    <recommendedName>
        <fullName evidence="4">Lipoprotein</fullName>
    </recommendedName>
</protein>
<dbReference type="OrthoDB" id="839399at2"/>
<organism evidence="2 3">
    <name type="scientific">Flavobacterium reichenbachii</name>
    <dbReference type="NCBI Taxonomy" id="362418"/>
    <lineage>
        <taxon>Bacteria</taxon>
        <taxon>Pseudomonadati</taxon>
        <taxon>Bacteroidota</taxon>
        <taxon>Flavobacteriia</taxon>
        <taxon>Flavobacteriales</taxon>
        <taxon>Flavobacteriaceae</taxon>
        <taxon>Flavobacterium</taxon>
    </lineage>
</organism>
<dbReference type="EMBL" id="JPRL01000002">
    <property type="protein sequence ID" value="KFF03189.1"/>
    <property type="molecule type" value="Genomic_DNA"/>
</dbReference>
<dbReference type="PROSITE" id="PS51257">
    <property type="entry name" value="PROKAR_LIPOPROTEIN"/>
    <property type="match status" value="1"/>
</dbReference>
<dbReference type="eggNOG" id="ENOG502ZF0R">
    <property type="taxonomic scope" value="Bacteria"/>
</dbReference>
<evidence type="ECO:0008006" key="4">
    <source>
        <dbReference type="Google" id="ProtNLM"/>
    </source>
</evidence>
<dbReference type="Proteomes" id="UP000028715">
    <property type="component" value="Unassembled WGS sequence"/>
</dbReference>
<keyword evidence="3" id="KW-1185">Reference proteome</keyword>
<reference evidence="2 3" key="1">
    <citation type="submission" date="2014-07" db="EMBL/GenBank/DDBJ databases">
        <title>Genome of Flavobacterium reichenbachii LMG 25512.</title>
        <authorList>
            <person name="Stropko S.J."/>
            <person name="Pipes S.E."/>
            <person name="Newman J.D."/>
        </authorList>
    </citation>
    <scope>NUCLEOTIDE SEQUENCE [LARGE SCALE GENOMIC DNA]</scope>
    <source>
        <strain evidence="2 3">LMG 25512</strain>
    </source>
</reference>
<evidence type="ECO:0000313" key="3">
    <source>
        <dbReference type="Proteomes" id="UP000028715"/>
    </source>
</evidence>
<keyword evidence="1" id="KW-0732">Signal</keyword>
<gene>
    <name evidence="2" type="ORF">IW19_19945</name>
</gene>
<feature type="chain" id="PRO_5001800965" description="Lipoprotein" evidence="1">
    <location>
        <begin position="24"/>
        <end position="127"/>
    </location>
</feature>
<proteinExistence type="predicted"/>
<dbReference type="RefSeq" id="WP_035688539.1">
    <property type="nucleotide sequence ID" value="NZ_JPRL01000002.1"/>
</dbReference>
<sequence length="127" mass="14313">MKIKQYYILILVMIVSFSCSDHEDDMTIESRSISFVHADGSKIAKNECISPNVKYGIKIETNYVDVNRPFRVDYSVNGVIYTMTFTVAASQINPVILTNGENAAQIVGSNYKDVIKYIDQGDFELVE</sequence>
<accession>A0A085ZFH5</accession>
<dbReference type="AlphaFoldDB" id="A0A085ZFH5"/>
<dbReference type="STRING" id="362418.IW19_19945"/>
<evidence type="ECO:0000256" key="1">
    <source>
        <dbReference type="SAM" id="SignalP"/>
    </source>
</evidence>
<name>A0A085ZFH5_9FLAO</name>
<comment type="caution">
    <text evidence="2">The sequence shown here is derived from an EMBL/GenBank/DDBJ whole genome shotgun (WGS) entry which is preliminary data.</text>
</comment>
<feature type="signal peptide" evidence="1">
    <location>
        <begin position="1"/>
        <end position="23"/>
    </location>
</feature>
<evidence type="ECO:0000313" key="2">
    <source>
        <dbReference type="EMBL" id="KFF03189.1"/>
    </source>
</evidence>